<dbReference type="GO" id="GO:0016763">
    <property type="term" value="F:pentosyltransferase activity"/>
    <property type="evidence" value="ECO:0007669"/>
    <property type="project" value="TreeGrafter"/>
</dbReference>
<dbReference type="Proteomes" id="UP000478417">
    <property type="component" value="Unassembled WGS sequence"/>
</dbReference>
<dbReference type="InterPro" id="IPR050297">
    <property type="entry name" value="LipidA_mod_glycosyltrf_83"/>
</dbReference>
<dbReference type="GO" id="GO:0009103">
    <property type="term" value="P:lipopolysaccharide biosynthetic process"/>
    <property type="evidence" value="ECO:0007669"/>
    <property type="project" value="UniProtKB-ARBA"/>
</dbReference>
<feature type="transmembrane region" description="Helical" evidence="8">
    <location>
        <begin position="125"/>
        <end position="149"/>
    </location>
</feature>
<gene>
    <name evidence="10" type="ORF">G0Q06_08325</name>
</gene>
<sequence length="660" mass="73965">METHSRSVQESRPSLILAKVSRRDIIPVIIILLAIGLSAWIGTRDKANTTDELVHVLAGHVALSLNDYRLNPENGTLVCRIAALPIQGLKDLAPVETDSSDWAESQQWFLGYRWWFKSGMDHRKVFHLSHLTMLAFNLLGLLLVFIWSGHLWGRGGAYFSLILAGFSPNFLGHIPLATSDFLGTWTLVLAILAFVQMLERVRFHTVVLAGITAAVALLCKHSAVIIAPIAGALVLWRILEQRPLDISCFGLVKKSQNRLGKTAWLTGASLLSAAVSVLIIWWAYSWRYSAANPSVGEFTQFQVPWDQLTGISLYPIIAFMREWQLLPEAFLYGLNFILAHGARGGFLNGEYSVDGFQFYHFWTFLYKTPLPAMLLHIIGGSCFVSYLWKNRPNLSPTIRGILILGIVYFLMLWSSQISIGHRHAFVLLYLSTIIAGVSIPWIAARRPRAGIALFVILVSLVPLSVSQINRTISYVNILGGGEERGYQRLADSSLDWGQDLPAAVAAIKAFQEEEPEKAVHLSYFGSAEPESFGLSNAGYLPSWGSWRRKAYTPKLESGLYVIGATAFITTKQEWTTQLEQAYQLIRREADPLYKKLMQRGDLSIESADSLLGGAEVKTLEDFEYLRFQRLKNYLQKRDPEEVLNGSILVFRLGPEELDTF</sequence>
<evidence type="ECO:0000256" key="7">
    <source>
        <dbReference type="ARBA" id="ARBA00023136"/>
    </source>
</evidence>
<evidence type="ECO:0000313" key="10">
    <source>
        <dbReference type="EMBL" id="NDV62452.1"/>
    </source>
</evidence>
<evidence type="ECO:0000256" key="6">
    <source>
        <dbReference type="ARBA" id="ARBA00022989"/>
    </source>
</evidence>
<organism evidence="10 11">
    <name type="scientific">Oceanipulchritudo coccoides</name>
    <dbReference type="NCBI Taxonomy" id="2706888"/>
    <lineage>
        <taxon>Bacteria</taxon>
        <taxon>Pseudomonadati</taxon>
        <taxon>Verrucomicrobiota</taxon>
        <taxon>Opitutia</taxon>
        <taxon>Puniceicoccales</taxon>
        <taxon>Oceanipulchritudinaceae</taxon>
        <taxon>Oceanipulchritudo</taxon>
    </lineage>
</organism>
<keyword evidence="2" id="KW-1003">Cell membrane</keyword>
<protein>
    <recommendedName>
        <fullName evidence="9">Glycosyltransferase RgtA/B/C/D-like domain-containing protein</fullName>
    </recommendedName>
</protein>
<keyword evidence="7 8" id="KW-0472">Membrane</keyword>
<feature type="transmembrane region" description="Helical" evidence="8">
    <location>
        <begin position="181"/>
        <end position="198"/>
    </location>
</feature>
<evidence type="ECO:0000256" key="2">
    <source>
        <dbReference type="ARBA" id="ARBA00022475"/>
    </source>
</evidence>
<comment type="caution">
    <text evidence="10">The sequence shown here is derived from an EMBL/GenBank/DDBJ whole genome shotgun (WGS) entry which is preliminary data.</text>
</comment>
<evidence type="ECO:0000256" key="1">
    <source>
        <dbReference type="ARBA" id="ARBA00004651"/>
    </source>
</evidence>
<evidence type="ECO:0000313" key="11">
    <source>
        <dbReference type="Proteomes" id="UP000478417"/>
    </source>
</evidence>
<proteinExistence type="predicted"/>
<evidence type="ECO:0000259" key="9">
    <source>
        <dbReference type="Pfam" id="PF13231"/>
    </source>
</evidence>
<keyword evidence="6 8" id="KW-1133">Transmembrane helix</keyword>
<feature type="transmembrane region" description="Helical" evidence="8">
    <location>
        <begin position="370"/>
        <end position="388"/>
    </location>
</feature>
<keyword evidence="5 8" id="KW-0812">Transmembrane</keyword>
<evidence type="ECO:0000256" key="5">
    <source>
        <dbReference type="ARBA" id="ARBA00022692"/>
    </source>
</evidence>
<comment type="subcellular location">
    <subcellularLocation>
        <location evidence="1">Cell membrane</location>
        <topology evidence="1">Multi-pass membrane protein</topology>
    </subcellularLocation>
</comment>
<dbReference type="AlphaFoldDB" id="A0A6B2M295"/>
<reference evidence="10 11" key="1">
    <citation type="submission" date="2020-02" db="EMBL/GenBank/DDBJ databases">
        <title>Albibacoteraceae fam. nov., the first described family within the subdivision 4 Verrucomicrobia.</title>
        <authorList>
            <person name="Xi F."/>
        </authorList>
    </citation>
    <scope>NUCLEOTIDE SEQUENCE [LARGE SCALE GENOMIC DNA]</scope>
    <source>
        <strain evidence="10 11">CK1056</strain>
    </source>
</reference>
<feature type="transmembrane region" description="Helical" evidence="8">
    <location>
        <begin position="451"/>
        <end position="468"/>
    </location>
</feature>
<feature type="transmembrane region" description="Helical" evidence="8">
    <location>
        <begin position="425"/>
        <end position="444"/>
    </location>
</feature>
<keyword evidence="4" id="KW-0808">Transferase</keyword>
<dbReference type="PANTHER" id="PTHR33908">
    <property type="entry name" value="MANNOSYLTRANSFERASE YKCB-RELATED"/>
    <property type="match status" value="1"/>
</dbReference>
<dbReference type="PANTHER" id="PTHR33908:SF11">
    <property type="entry name" value="MEMBRANE PROTEIN"/>
    <property type="match status" value="1"/>
</dbReference>
<feature type="transmembrane region" description="Helical" evidence="8">
    <location>
        <begin position="263"/>
        <end position="284"/>
    </location>
</feature>
<evidence type="ECO:0000256" key="8">
    <source>
        <dbReference type="SAM" id="Phobius"/>
    </source>
</evidence>
<keyword evidence="11" id="KW-1185">Reference proteome</keyword>
<dbReference type="RefSeq" id="WP_163964341.1">
    <property type="nucleotide sequence ID" value="NZ_JAAGNX010000002.1"/>
</dbReference>
<dbReference type="Pfam" id="PF13231">
    <property type="entry name" value="PMT_2"/>
    <property type="match status" value="1"/>
</dbReference>
<feature type="transmembrane region" description="Helical" evidence="8">
    <location>
        <begin position="210"/>
        <end position="236"/>
    </location>
</feature>
<dbReference type="EMBL" id="JAAGNX010000002">
    <property type="protein sequence ID" value="NDV62452.1"/>
    <property type="molecule type" value="Genomic_DNA"/>
</dbReference>
<feature type="transmembrane region" description="Helical" evidence="8">
    <location>
        <begin position="25"/>
        <end position="43"/>
    </location>
</feature>
<dbReference type="GO" id="GO:0005886">
    <property type="term" value="C:plasma membrane"/>
    <property type="evidence" value="ECO:0007669"/>
    <property type="project" value="UniProtKB-SubCell"/>
</dbReference>
<accession>A0A6B2M295</accession>
<dbReference type="InterPro" id="IPR038731">
    <property type="entry name" value="RgtA/B/C-like"/>
</dbReference>
<evidence type="ECO:0000256" key="3">
    <source>
        <dbReference type="ARBA" id="ARBA00022676"/>
    </source>
</evidence>
<evidence type="ECO:0000256" key="4">
    <source>
        <dbReference type="ARBA" id="ARBA00022679"/>
    </source>
</evidence>
<feature type="transmembrane region" description="Helical" evidence="8">
    <location>
        <begin position="400"/>
        <end position="419"/>
    </location>
</feature>
<feature type="transmembrane region" description="Helical" evidence="8">
    <location>
        <begin position="155"/>
        <end position="174"/>
    </location>
</feature>
<name>A0A6B2M295_9BACT</name>
<feature type="domain" description="Glycosyltransferase RgtA/B/C/D-like" evidence="9">
    <location>
        <begin position="135"/>
        <end position="235"/>
    </location>
</feature>
<keyword evidence="3" id="KW-0328">Glycosyltransferase</keyword>